<evidence type="ECO:0000313" key="3">
    <source>
        <dbReference type="Proteomes" id="UP001159363"/>
    </source>
</evidence>
<name>A0ABQ9ICF1_9NEOP</name>
<evidence type="ECO:0000313" key="2">
    <source>
        <dbReference type="EMBL" id="KAJ8894344.1"/>
    </source>
</evidence>
<organism evidence="2 3">
    <name type="scientific">Dryococelus australis</name>
    <dbReference type="NCBI Taxonomy" id="614101"/>
    <lineage>
        <taxon>Eukaryota</taxon>
        <taxon>Metazoa</taxon>
        <taxon>Ecdysozoa</taxon>
        <taxon>Arthropoda</taxon>
        <taxon>Hexapoda</taxon>
        <taxon>Insecta</taxon>
        <taxon>Pterygota</taxon>
        <taxon>Neoptera</taxon>
        <taxon>Polyneoptera</taxon>
        <taxon>Phasmatodea</taxon>
        <taxon>Verophasmatodea</taxon>
        <taxon>Anareolatae</taxon>
        <taxon>Phasmatidae</taxon>
        <taxon>Eurycanthinae</taxon>
        <taxon>Dryococelus</taxon>
    </lineage>
</organism>
<dbReference type="Proteomes" id="UP001159363">
    <property type="component" value="Chromosome 2"/>
</dbReference>
<dbReference type="EMBL" id="JARBHB010000002">
    <property type="protein sequence ID" value="KAJ8894344.1"/>
    <property type="molecule type" value="Genomic_DNA"/>
</dbReference>
<gene>
    <name evidence="2" type="ORF">PR048_006972</name>
</gene>
<accession>A0ABQ9ICF1</accession>
<keyword evidence="3" id="KW-1185">Reference proteome</keyword>
<reference evidence="2 3" key="1">
    <citation type="submission" date="2023-02" db="EMBL/GenBank/DDBJ databases">
        <title>LHISI_Scaffold_Assembly.</title>
        <authorList>
            <person name="Stuart O.P."/>
            <person name="Cleave R."/>
            <person name="Magrath M.J.L."/>
            <person name="Mikheyev A.S."/>
        </authorList>
    </citation>
    <scope>NUCLEOTIDE SEQUENCE [LARGE SCALE GENOMIC DNA]</scope>
    <source>
        <strain evidence="2">Daus_M_001</strain>
        <tissue evidence="2">Leg muscle</tissue>
    </source>
</reference>
<feature type="compositionally biased region" description="Low complexity" evidence="1">
    <location>
        <begin position="672"/>
        <end position="686"/>
    </location>
</feature>
<feature type="region of interest" description="Disordered" evidence="1">
    <location>
        <begin position="672"/>
        <end position="692"/>
    </location>
</feature>
<evidence type="ECO:0000256" key="1">
    <source>
        <dbReference type="SAM" id="MobiDB-lite"/>
    </source>
</evidence>
<proteinExistence type="predicted"/>
<protein>
    <submittedName>
        <fullName evidence="2">Uncharacterized protein</fullName>
    </submittedName>
</protein>
<sequence>MGSRSVIGLRCQMILKAYVFNLFLLAEAVPEWMFAARTVLIPKVSQPTVAADFRPISIASVVLRHCHKRAFVEKDGVAENSMLLAEVLHASTSRGKPLYAAAEETVSVLHNPIAARESLVGRLWLDSCFVSRGPTIAWSAERCLKTWNLGRMPLNCYQPDEILLPATGLDLRTQKSLHNQADVLVNGEQPIKAITDHALTKTPATVERTRKFRRTSPEKESGNSSVGVLVQVHQIHQIFRPVEPIDKPVQPDSTKRLIFEHPIRISVRGSNPGRSRGRRAISLFWARTRSCGVALACARGRLFIHPPAFETRSDSDGGECAAVGSLVRRGEHPDVDKCDDRAWLSFRSVTTETLHALRVGAMRREKFGWFLTYWCSPKAWLQWHSRYNNALHRLMVTFSAKLVVDEALLSKELRVGNVSSSPVAQLGALTTWVGAAVVREGNGMVWVGELAKGNGQFSTTPARPQVPPTCAPQSRITSADVIDVPGARQTPFLVTAHPRSTRETAISSISCSTMEGELWKNVTAPYLHDCEASRAMAKGSSQKQPSDTHKTLYDRVKRCRERKINIKASERISVVLFTQNKRPLAPEEVAYSSPGSCQLQYGLLISPLKVTAFPEYVGLRHATSCSSYRHSLPVLQVSTVERRWGRARMQGAQQPVLPSSITLIPGCTDIFPDPGSNDPSSDPGSSLTLVPI</sequence>
<comment type="caution">
    <text evidence="2">The sequence shown here is derived from an EMBL/GenBank/DDBJ whole genome shotgun (WGS) entry which is preliminary data.</text>
</comment>